<evidence type="ECO:0000313" key="2">
    <source>
        <dbReference type="EMBL" id="HAS6679270.1"/>
    </source>
</evidence>
<feature type="transmembrane region" description="Helical" evidence="1">
    <location>
        <begin position="84"/>
        <end position="104"/>
    </location>
</feature>
<evidence type="ECO:0000313" key="3">
    <source>
        <dbReference type="EMBL" id="MDS1823675.1"/>
    </source>
</evidence>
<keyword evidence="1" id="KW-0472">Membrane</keyword>
<evidence type="ECO:0000313" key="8">
    <source>
        <dbReference type="Proteomes" id="UP000321504"/>
    </source>
</evidence>
<dbReference type="Proteomes" id="UP000191946">
    <property type="component" value="Unassembled WGS sequence"/>
</dbReference>
<keyword evidence="1" id="KW-1133">Transmembrane helix</keyword>
<reference evidence="4 7" key="1">
    <citation type="submission" date="2015-08" db="EMBL/GenBank/DDBJ databases">
        <title>Draft Genome Sequences of Vibrio parahaemolyticus Strains.</title>
        <authorList>
            <person name="Gonzalez-Escalona N."/>
            <person name="DePaola A."/>
        </authorList>
    </citation>
    <scope>NUCLEOTIDE SEQUENCE [LARGE SCALE GENOMIC DNA]</scope>
    <source>
        <strain evidence="4 7">CFSAN001621</strain>
    </source>
</reference>
<dbReference type="EMBL" id="CP034298">
    <property type="protein sequence ID" value="QHH09582.1"/>
    <property type="molecule type" value="Genomic_DNA"/>
</dbReference>
<dbReference type="EMBL" id="JAUHGG010000011">
    <property type="protein sequence ID" value="MDS1823675.1"/>
    <property type="molecule type" value="Genomic_DNA"/>
</dbReference>
<dbReference type="EMBL" id="DACQKT010000013">
    <property type="protein sequence ID" value="HAS6679270.1"/>
    <property type="molecule type" value="Genomic_DNA"/>
</dbReference>
<protein>
    <recommendedName>
        <fullName evidence="10">DUF1240 domain-containing protein</fullName>
    </recommendedName>
</protein>
<reference evidence="6 8" key="4">
    <citation type="submission" date="2019-08" db="EMBL/GenBank/DDBJ databases">
        <title>Emerging of two pre-pandemic pathogenic O4:KUT lineages of Vibrio parahaemolyticus in coastal eastern China.</title>
        <authorList>
            <person name="Yu H."/>
        </authorList>
    </citation>
    <scope>NUCLEOTIDE SEQUENCE [LARGE SCALE GENOMIC DNA]</scope>
    <source>
        <strain evidence="6 8">HZ17-383</strain>
    </source>
</reference>
<dbReference type="RefSeq" id="WP_005500462.1">
    <property type="nucleotide sequence ID" value="NZ_CAMFGX010000018.1"/>
</dbReference>
<evidence type="ECO:0000313" key="7">
    <source>
        <dbReference type="Proteomes" id="UP000191946"/>
    </source>
</evidence>
<reference evidence="2" key="5">
    <citation type="submission" date="2019-12" db="EMBL/GenBank/DDBJ databases">
        <authorList>
            <consortium name="NCBI Pathogen Detection Project"/>
        </authorList>
    </citation>
    <scope>NUCLEOTIDE SEQUENCE</scope>
    <source>
        <strain evidence="2">1930</strain>
    </source>
</reference>
<evidence type="ECO:0000313" key="4">
    <source>
        <dbReference type="EMBL" id="OQK04797.1"/>
    </source>
</evidence>
<dbReference type="AlphaFoldDB" id="A0A7Z2MSE4"/>
<dbReference type="OMA" id="THIVEAM"/>
<reference evidence="2" key="2">
    <citation type="journal article" date="2018" name="Genome Biol.">
        <title>SKESA: strategic k-mer extension for scrupulous assemblies.</title>
        <authorList>
            <person name="Souvorov A."/>
            <person name="Agarwala R."/>
            <person name="Lipman D.J."/>
        </authorList>
    </citation>
    <scope>NUCLEOTIDE SEQUENCE</scope>
    <source>
        <strain evidence="2">1930</strain>
    </source>
</reference>
<keyword evidence="1" id="KW-0812">Transmembrane</keyword>
<dbReference type="EMBL" id="LHQV01000002">
    <property type="protein sequence ID" value="OQK04797.1"/>
    <property type="molecule type" value="Genomic_DNA"/>
</dbReference>
<dbReference type="GeneID" id="71764958"/>
<evidence type="ECO:0008006" key="10">
    <source>
        <dbReference type="Google" id="ProtNLM"/>
    </source>
</evidence>
<dbReference type="Proteomes" id="UP001253193">
    <property type="component" value="Unassembled WGS sequence"/>
</dbReference>
<proteinExistence type="predicted"/>
<dbReference type="OrthoDB" id="5895518at2"/>
<accession>A0A7Z2MSE4</accession>
<evidence type="ECO:0000313" key="6">
    <source>
        <dbReference type="EMBL" id="TXN16243.1"/>
    </source>
</evidence>
<feature type="transmembrane region" description="Helical" evidence="1">
    <location>
        <begin position="46"/>
        <end position="72"/>
    </location>
</feature>
<sequence>MTQRKHPFHTVFVLLMFILLIIYSIYRLYHHFAFESLPRQLSSDFQVVYIDASYVLSIASLLFSPTLLVYILLDRMTQLIKVPIKVIIITVVLSLIVAIPVQIFEFGRLEHIAESNGYLACPPFTIASSGMTMEAMVINESLCTDAEINRIAMYGYFHELERVDKLLKTRERALGSNREEQGNG</sequence>
<dbReference type="EMBL" id="VRMQ01000002">
    <property type="protein sequence ID" value="TXN16243.1"/>
    <property type="molecule type" value="Genomic_DNA"/>
</dbReference>
<name>A0A7Z2MSE4_VIBPH</name>
<dbReference type="Proteomes" id="UP000464718">
    <property type="component" value="Chromosome i"/>
</dbReference>
<organism evidence="6 8">
    <name type="scientific">Vibrio parahaemolyticus</name>
    <dbReference type="NCBI Taxonomy" id="670"/>
    <lineage>
        <taxon>Bacteria</taxon>
        <taxon>Pseudomonadati</taxon>
        <taxon>Pseudomonadota</taxon>
        <taxon>Gammaproteobacteria</taxon>
        <taxon>Vibrionales</taxon>
        <taxon>Vibrionaceae</taxon>
        <taxon>Vibrio</taxon>
    </lineage>
</organism>
<gene>
    <name evidence="4" type="ORF">AKG60_01785</name>
    <name evidence="5" type="ORF">EHC69_09410</name>
    <name evidence="6" type="ORF">FVP01_09785</name>
    <name evidence="2" type="ORF">I7278_20965</name>
    <name evidence="3" type="ORF">QX249_23815</name>
</gene>
<dbReference type="Proteomes" id="UP000856022">
    <property type="component" value="Unassembled WGS sequence"/>
</dbReference>
<feature type="transmembrane region" description="Helical" evidence="1">
    <location>
        <begin position="7"/>
        <end position="26"/>
    </location>
</feature>
<keyword evidence="7" id="KW-1185">Reference proteome</keyword>
<dbReference type="Proteomes" id="UP000321504">
    <property type="component" value="Unassembled WGS sequence"/>
</dbReference>
<evidence type="ECO:0000256" key="1">
    <source>
        <dbReference type="SAM" id="Phobius"/>
    </source>
</evidence>
<evidence type="ECO:0000313" key="9">
    <source>
        <dbReference type="Proteomes" id="UP000464718"/>
    </source>
</evidence>
<evidence type="ECO:0000313" key="5">
    <source>
        <dbReference type="EMBL" id="QHH09582.1"/>
    </source>
</evidence>
<reference evidence="5 9" key="3">
    <citation type="submission" date="2018-12" db="EMBL/GenBank/DDBJ databases">
        <title>Genomic insights into the evolutionary origins and pathogenicity of five Vibrio parahaemolyticus strains isolated from the shrimp with acute hepatopancreatic necrosis disease (AHPND).</title>
        <authorList>
            <person name="Yang Q."/>
            <person name="Dong X."/>
            <person name="Xie G."/>
            <person name="Fu S."/>
            <person name="Zou P."/>
            <person name="Sun J."/>
            <person name="Wang Y."/>
            <person name="Huang J."/>
        </authorList>
    </citation>
    <scope>NUCLEOTIDE SEQUENCE [LARGE SCALE GENOMIC DNA]</scope>
    <source>
        <strain evidence="5 9">20160303005-1</strain>
    </source>
</reference>
<reference evidence="3" key="6">
    <citation type="submission" date="2023-06" db="EMBL/GenBank/DDBJ databases">
        <title>Genomic Diversity of Vibrio spp. and Metagenomic Analysis of Pathogens in Florida Gulf Coastal Waters Following Hurricane Ian.</title>
        <authorList>
            <person name="Brumfield K.D."/>
        </authorList>
    </citation>
    <scope>NUCLEOTIDE SEQUENCE</scope>
    <source>
        <strain evidence="3">WBS2B-138</strain>
    </source>
</reference>